<dbReference type="SMART" id="SM00451">
    <property type="entry name" value="ZnF_U1"/>
    <property type="match status" value="2"/>
</dbReference>
<dbReference type="OrthoDB" id="5894at2759"/>
<dbReference type="PROSITE" id="PS00636">
    <property type="entry name" value="DNAJ_1"/>
    <property type="match status" value="1"/>
</dbReference>
<feature type="compositionally biased region" description="Basic residues" evidence="5">
    <location>
        <begin position="485"/>
        <end position="495"/>
    </location>
</feature>
<evidence type="ECO:0000256" key="3">
    <source>
        <dbReference type="ARBA" id="ARBA00022833"/>
    </source>
</evidence>
<reference evidence="8" key="1">
    <citation type="submission" date="2021-03" db="EMBL/GenBank/DDBJ databases">
        <authorList>
            <person name="Tagirdzhanova G."/>
        </authorList>
    </citation>
    <scope>NUCLEOTIDE SEQUENCE</scope>
</reference>
<dbReference type="GO" id="GO:0008270">
    <property type="term" value="F:zinc ion binding"/>
    <property type="evidence" value="ECO:0007669"/>
    <property type="project" value="UniProtKB-KW"/>
</dbReference>
<keyword evidence="3" id="KW-0862">Zinc</keyword>
<feature type="region of interest" description="Disordered" evidence="5">
    <location>
        <begin position="449"/>
        <end position="505"/>
    </location>
</feature>
<feature type="region of interest" description="Disordered" evidence="5">
    <location>
        <begin position="258"/>
        <end position="281"/>
    </location>
</feature>
<dbReference type="InterPro" id="IPR036236">
    <property type="entry name" value="Znf_C2H2_sf"/>
</dbReference>
<dbReference type="PANTHER" id="PTHR44029">
    <property type="entry name" value="DNAJ HOMOLOG SUBFAMILY C MEMBER 21"/>
    <property type="match status" value="1"/>
</dbReference>
<dbReference type="Pfam" id="PF12171">
    <property type="entry name" value="zf-C2H2_jaz"/>
    <property type="match status" value="1"/>
</dbReference>
<dbReference type="SUPFAM" id="SSF57667">
    <property type="entry name" value="beta-beta-alpha zinc fingers"/>
    <property type="match status" value="1"/>
</dbReference>
<feature type="region of interest" description="Disordered" evidence="5">
    <location>
        <begin position="526"/>
        <end position="548"/>
    </location>
</feature>
<evidence type="ECO:0000256" key="5">
    <source>
        <dbReference type="SAM" id="MobiDB-lite"/>
    </source>
</evidence>
<evidence type="ECO:0000313" key="9">
    <source>
        <dbReference type="Proteomes" id="UP000664521"/>
    </source>
</evidence>
<dbReference type="PRINTS" id="PR00625">
    <property type="entry name" value="JDOMAIN"/>
</dbReference>
<dbReference type="PROSITE" id="PS00028">
    <property type="entry name" value="ZINC_FINGER_C2H2_1"/>
    <property type="match status" value="2"/>
</dbReference>
<proteinExistence type="predicted"/>
<dbReference type="Gene3D" id="1.10.287.110">
    <property type="entry name" value="DnaJ domain"/>
    <property type="match status" value="1"/>
</dbReference>
<dbReference type="GO" id="GO:0005737">
    <property type="term" value="C:cytoplasm"/>
    <property type="evidence" value="ECO:0007669"/>
    <property type="project" value="TreeGrafter"/>
</dbReference>
<dbReference type="Pfam" id="PF00226">
    <property type="entry name" value="DnaJ"/>
    <property type="match status" value="1"/>
</dbReference>
<feature type="domain" description="C2H2-type" evidence="7">
    <location>
        <begin position="301"/>
        <end position="325"/>
    </location>
</feature>
<evidence type="ECO:0000259" key="7">
    <source>
        <dbReference type="PROSITE" id="PS50157"/>
    </source>
</evidence>
<dbReference type="Proteomes" id="UP000664521">
    <property type="component" value="Unassembled WGS sequence"/>
</dbReference>
<dbReference type="InterPro" id="IPR001623">
    <property type="entry name" value="DnaJ_domain"/>
</dbReference>
<dbReference type="CDD" id="cd06257">
    <property type="entry name" value="DnaJ"/>
    <property type="match status" value="1"/>
</dbReference>
<gene>
    <name evidence="8" type="ORF">HETSPECPRED_004246</name>
</gene>
<feature type="domain" description="J" evidence="6">
    <location>
        <begin position="1"/>
        <end position="73"/>
    </location>
</feature>
<dbReference type="PROSITE" id="PS50157">
    <property type="entry name" value="ZINC_FINGER_C2H2_2"/>
    <property type="match status" value="2"/>
</dbReference>
<comment type="caution">
    <text evidence="8">The sequence shown here is derived from an EMBL/GenBank/DDBJ whole genome shotgun (WGS) entry which is preliminary data.</text>
</comment>
<dbReference type="EMBL" id="CAJPDS010000025">
    <property type="protein sequence ID" value="CAF9920349.1"/>
    <property type="molecule type" value="Genomic_DNA"/>
</dbReference>
<dbReference type="PANTHER" id="PTHR44029:SF1">
    <property type="entry name" value="DNAJ HOMOLOG SUBFAMILY C MEMBER 21"/>
    <property type="match status" value="1"/>
</dbReference>
<feature type="compositionally biased region" description="Polar residues" evidence="5">
    <location>
        <begin position="404"/>
        <end position="420"/>
    </location>
</feature>
<keyword evidence="1" id="KW-0479">Metal-binding</keyword>
<dbReference type="InterPro" id="IPR054076">
    <property type="entry name" value="ZUO1-like_ZHD"/>
</dbReference>
<dbReference type="InterPro" id="IPR036869">
    <property type="entry name" value="J_dom_sf"/>
</dbReference>
<protein>
    <recommendedName>
        <fullName evidence="10">J domain-containing protein</fullName>
    </recommendedName>
</protein>
<dbReference type="Pfam" id="PF21884">
    <property type="entry name" value="ZUO1-like_ZHD"/>
    <property type="match status" value="1"/>
</dbReference>
<evidence type="ECO:0008006" key="10">
    <source>
        <dbReference type="Google" id="ProtNLM"/>
    </source>
</evidence>
<dbReference type="SMART" id="SM00355">
    <property type="entry name" value="ZnF_C2H2"/>
    <property type="match status" value="2"/>
</dbReference>
<evidence type="ECO:0000256" key="4">
    <source>
        <dbReference type="PROSITE-ProRule" id="PRU00042"/>
    </source>
</evidence>
<dbReference type="InterPro" id="IPR003604">
    <property type="entry name" value="Matrin/U1-like-C_Znf_C2H2"/>
</dbReference>
<dbReference type="InterPro" id="IPR022755">
    <property type="entry name" value="Znf_C2H2_jaz"/>
</dbReference>
<feature type="compositionally biased region" description="Basic and acidic residues" evidence="5">
    <location>
        <begin position="460"/>
        <end position="478"/>
    </location>
</feature>
<dbReference type="AlphaFoldDB" id="A0A8H3INN5"/>
<feature type="region of interest" description="Disordered" evidence="5">
    <location>
        <begin position="398"/>
        <end position="429"/>
    </location>
</feature>
<evidence type="ECO:0000259" key="6">
    <source>
        <dbReference type="PROSITE" id="PS50076"/>
    </source>
</evidence>
<keyword evidence="2 4" id="KW-0863">Zinc-finger</keyword>
<feature type="domain" description="C2H2-type" evidence="7">
    <location>
        <begin position="508"/>
        <end position="537"/>
    </location>
</feature>
<sequence length="548" mass="62177">MGANQSTDGSHKGVDPQATDDEIKKAYRRKALELHPDRNLGKVEETTKLFAEIQSAWEVLSDPQERTWYDSHRNTILRGESEAFGVHYDHSVRITTSDDLMRLFTKFTGWVDFSDSSHGFFSILRNCFDTIAREEIMASEWEGLECIEYPSFGHSNDNYDDVVRTFYAVWNGFATTKTFSWMDVYKIADAPDRRVRRLMEKENRRLREEGIREFNDTVRQLVAFVRKRDPRYKPHAQTAAERQKIVRDAATAQAARSRAANQAKMAERVGTADWTKESDTVGEAIDEDFSETEADEPEEEFECVVCHKVFKSEKQFDAHEKSKKHIKAVQRLRKDMHSEAKALDLENGVNSAIMTPADEDREHVERTSREGGEEALDVDTLGFGTQDNEEIAPQLCFNDEGNEAPTSNLPAYLESSSSECGTEDEYASREKVEERILGKGFWTRTAADVNEHFPPPNELAHTHTSAEQHLGGDCDTDHPPPQLGKAKKKRAKKAAQRAVATESADGQFKCATCNSGFPSKTRLFNHIQDSDHARQIPKASESRKGKNR</sequence>
<feature type="compositionally biased region" description="Basic and acidic residues" evidence="5">
    <location>
        <begin position="528"/>
        <end position="548"/>
    </location>
</feature>
<dbReference type="SMART" id="SM00271">
    <property type="entry name" value="DnaJ"/>
    <property type="match status" value="1"/>
</dbReference>
<evidence type="ECO:0000313" key="8">
    <source>
        <dbReference type="EMBL" id="CAF9920349.1"/>
    </source>
</evidence>
<dbReference type="Gene3D" id="3.30.160.60">
    <property type="entry name" value="Classic Zinc Finger"/>
    <property type="match status" value="1"/>
</dbReference>
<feature type="region of interest" description="Disordered" evidence="5">
    <location>
        <begin position="1"/>
        <end position="22"/>
    </location>
</feature>
<dbReference type="InterPro" id="IPR013087">
    <property type="entry name" value="Znf_C2H2_type"/>
</dbReference>
<dbReference type="GO" id="GO:0003676">
    <property type="term" value="F:nucleic acid binding"/>
    <property type="evidence" value="ECO:0007669"/>
    <property type="project" value="InterPro"/>
</dbReference>
<keyword evidence="9" id="KW-1185">Reference proteome</keyword>
<organism evidence="8 9">
    <name type="scientific">Heterodermia speciosa</name>
    <dbReference type="NCBI Taxonomy" id="116794"/>
    <lineage>
        <taxon>Eukaryota</taxon>
        <taxon>Fungi</taxon>
        <taxon>Dikarya</taxon>
        <taxon>Ascomycota</taxon>
        <taxon>Pezizomycotina</taxon>
        <taxon>Lecanoromycetes</taxon>
        <taxon>OSLEUM clade</taxon>
        <taxon>Lecanoromycetidae</taxon>
        <taxon>Caliciales</taxon>
        <taxon>Physciaceae</taxon>
        <taxon>Heterodermia</taxon>
    </lineage>
</organism>
<evidence type="ECO:0000256" key="1">
    <source>
        <dbReference type="ARBA" id="ARBA00022723"/>
    </source>
</evidence>
<dbReference type="InterPro" id="IPR051964">
    <property type="entry name" value="Chaperone_stress_response"/>
</dbReference>
<name>A0A8H3INN5_9LECA</name>
<evidence type="ECO:0000256" key="2">
    <source>
        <dbReference type="ARBA" id="ARBA00022771"/>
    </source>
</evidence>
<dbReference type="InterPro" id="IPR018253">
    <property type="entry name" value="DnaJ_domain_CS"/>
</dbReference>
<dbReference type="SUPFAM" id="SSF46565">
    <property type="entry name" value="Chaperone J-domain"/>
    <property type="match status" value="1"/>
</dbReference>
<accession>A0A8H3INN5</accession>
<dbReference type="PROSITE" id="PS50076">
    <property type="entry name" value="DNAJ_2"/>
    <property type="match status" value="1"/>
</dbReference>